<accession>A0ABR4LNR9</accession>
<reference evidence="1 2" key="1">
    <citation type="submission" date="2024-07" db="EMBL/GenBank/DDBJ databases">
        <title>Section-level genome sequencing and comparative genomics of Aspergillus sections Usti and Cavernicolus.</title>
        <authorList>
            <consortium name="Lawrence Berkeley National Laboratory"/>
            <person name="Nybo J.L."/>
            <person name="Vesth T.C."/>
            <person name="Theobald S."/>
            <person name="Frisvad J.C."/>
            <person name="Larsen T.O."/>
            <person name="Kjaerboelling I."/>
            <person name="Rothschild-Mancinelli K."/>
            <person name="Lyhne E.K."/>
            <person name="Kogle M.E."/>
            <person name="Barry K."/>
            <person name="Clum A."/>
            <person name="Na H."/>
            <person name="Ledsgaard L."/>
            <person name="Lin J."/>
            <person name="Lipzen A."/>
            <person name="Kuo A."/>
            <person name="Riley R."/>
            <person name="Mondo S."/>
            <person name="Labutti K."/>
            <person name="Haridas S."/>
            <person name="Pangalinan J."/>
            <person name="Salamov A.A."/>
            <person name="Simmons B.A."/>
            <person name="Magnuson J.K."/>
            <person name="Chen J."/>
            <person name="Drula E."/>
            <person name="Henrissat B."/>
            <person name="Wiebenga A."/>
            <person name="Lubbers R.J."/>
            <person name="Gomes A.C."/>
            <person name="Macurrencykelacurrency M.R."/>
            <person name="Stajich J."/>
            <person name="Grigoriev I.V."/>
            <person name="Mortensen U.H."/>
            <person name="De Vries R.P."/>
            <person name="Baker S.E."/>
            <person name="Andersen M.R."/>
        </authorList>
    </citation>
    <scope>NUCLEOTIDE SEQUENCE [LARGE SCALE GENOMIC DNA]</scope>
    <source>
        <strain evidence="1 2">CBS 449.75</strain>
    </source>
</reference>
<name>A0ABR4LNR9_9EURO</name>
<dbReference type="EMBL" id="JBFXLQ010000027">
    <property type="protein sequence ID" value="KAL2866175.1"/>
    <property type="molecule type" value="Genomic_DNA"/>
</dbReference>
<dbReference type="Proteomes" id="UP001610432">
    <property type="component" value="Unassembled WGS sequence"/>
</dbReference>
<evidence type="ECO:0000313" key="1">
    <source>
        <dbReference type="EMBL" id="KAL2866175.1"/>
    </source>
</evidence>
<keyword evidence="2" id="KW-1185">Reference proteome</keyword>
<evidence type="ECO:0000313" key="2">
    <source>
        <dbReference type="Proteomes" id="UP001610432"/>
    </source>
</evidence>
<sequence length="129" mass="15216">MGGRAWTHEEDALLVFFASIPVASKHIVSLLAFKGFPRTESAVRCRAQFIREREKLGRSWFWNINMVNQWLDGQILQHGIEHFFVATPQEQNYMAHNQPDIHLSQYYDFLNLRIMAIRQQIVEMSEGFY</sequence>
<comment type="caution">
    <text evidence="1">The sequence shown here is derived from an EMBL/GenBank/DDBJ whole genome shotgun (WGS) entry which is preliminary data.</text>
</comment>
<evidence type="ECO:0008006" key="3">
    <source>
        <dbReference type="Google" id="ProtNLM"/>
    </source>
</evidence>
<organism evidence="1 2">
    <name type="scientific">Aspergillus lucknowensis</name>
    <dbReference type="NCBI Taxonomy" id="176173"/>
    <lineage>
        <taxon>Eukaryota</taxon>
        <taxon>Fungi</taxon>
        <taxon>Dikarya</taxon>
        <taxon>Ascomycota</taxon>
        <taxon>Pezizomycotina</taxon>
        <taxon>Eurotiomycetes</taxon>
        <taxon>Eurotiomycetidae</taxon>
        <taxon>Eurotiales</taxon>
        <taxon>Aspergillaceae</taxon>
        <taxon>Aspergillus</taxon>
        <taxon>Aspergillus subgen. Nidulantes</taxon>
    </lineage>
</organism>
<dbReference type="RefSeq" id="XP_070885154.1">
    <property type="nucleotide sequence ID" value="XM_071029416.1"/>
</dbReference>
<gene>
    <name evidence="1" type="ORF">BJX67DRAFT_356708</name>
</gene>
<dbReference type="GeneID" id="98144488"/>
<proteinExistence type="predicted"/>
<protein>
    <recommendedName>
        <fullName evidence="3">Myb-like domain-containing protein</fullName>
    </recommendedName>
</protein>